<feature type="domain" description="Terminase large subunit-like endonuclease" evidence="2">
    <location>
        <begin position="333"/>
        <end position="610"/>
    </location>
</feature>
<dbReference type="PANTHER" id="PTHR41287:SF1">
    <property type="entry name" value="PROTEIN YMFN"/>
    <property type="match status" value="1"/>
</dbReference>
<protein>
    <submittedName>
        <fullName evidence="3">Large Terminase</fullName>
    </submittedName>
</protein>
<accession>A0A8S5PM06</accession>
<feature type="domain" description="Terminase large subunit-like ATPase" evidence="1">
    <location>
        <begin position="143"/>
        <end position="305"/>
    </location>
</feature>
<evidence type="ECO:0000313" key="3">
    <source>
        <dbReference type="EMBL" id="DAE08215.1"/>
    </source>
</evidence>
<organism evidence="3">
    <name type="scientific">Siphoviridae sp. ctrgQ8</name>
    <dbReference type="NCBI Taxonomy" id="2825689"/>
    <lineage>
        <taxon>Viruses</taxon>
        <taxon>Duplodnaviria</taxon>
        <taxon>Heunggongvirae</taxon>
        <taxon>Uroviricota</taxon>
        <taxon>Caudoviricetes</taxon>
    </lineage>
</organism>
<name>A0A8S5PM06_9CAUD</name>
<dbReference type="GO" id="GO:0004519">
    <property type="term" value="F:endonuclease activity"/>
    <property type="evidence" value="ECO:0007669"/>
    <property type="project" value="InterPro"/>
</dbReference>
<dbReference type="InterPro" id="IPR046462">
    <property type="entry name" value="TerL_nuclease"/>
</dbReference>
<evidence type="ECO:0000259" key="1">
    <source>
        <dbReference type="Pfam" id="PF03354"/>
    </source>
</evidence>
<dbReference type="EMBL" id="BK015466">
    <property type="protein sequence ID" value="DAE08215.1"/>
    <property type="molecule type" value="Genomic_DNA"/>
</dbReference>
<proteinExistence type="predicted"/>
<evidence type="ECO:0000259" key="2">
    <source>
        <dbReference type="Pfam" id="PF20441"/>
    </source>
</evidence>
<dbReference type="InterPro" id="IPR005021">
    <property type="entry name" value="Terminase_largesu-like"/>
</dbReference>
<dbReference type="Pfam" id="PF03354">
    <property type="entry name" value="TerL_ATPase"/>
    <property type="match status" value="1"/>
</dbReference>
<dbReference type="InterPro" id="IPR046461">
    <property type="entry name" value="TerL_ATPase"/>
</dbReference>
<dbReference type="InterPro" id="IPR027417">
    <property type="entry name" value="P-loop_NTPase"/>
</dbReference>
<sequence length="614" mass="70494">MMNEWDEKKALKKGYTDRLTSVDLDRYNLRKIDGRLFSYIYGVQSCPEGHNLYEVLSVLKFLRLMDTYTFQKKRVKVFVALYESLKFSGINGRRSYKLTPVQYFQFASILGFYRWEDIGSVEDMTERKKGTKVVNGRVMELRRLVREAILFVPRKFSKTTSTASLAVNDLLFGDANAQAYTGANSGRQAKICFNEIKGIINQLDPDRRSFKTNREWLGWRSTNTYGKESFVECLSGGGDAKDGLNASLFIFDEYAQARYVKDHSEGAELMQVMVSSMGMRREPLTVIITTASRVPDGPFAIELENAKKVLLGEYDDDTQFASLFMPDEWELDDEHMGTPELWKKCNPHIGITVQEGYYRQMWNKAIRNVEAMIEFKTKLLNVFVAGSVKPWITQNFAHSLSMNINLEQVKGRPSAMVAFDLSVSDDLSAVVYNIYNKEDKKFYLFMDSYIPEETIETHPNRELYRMWVDGGWLKVCPGAVIDMDMIINDILRRDRNLFICRIGYDAYKASEIRNALAAGLLGHGKNPDKILRAVPQTYGAFTSPVESLELAAKSRPAHLVIAYNPILFWNFGNCYIDEDKMCNKKPLKRKENLKIDGAIASLMTFWLYSNTEQR</sequence>
<dbReference type="Gene3D" id="3.40.50.300">
    <property type="entry name" value="P-loop containing nucleotide triphosphate hydrolases"/>
    <property type="match status" value="1"/>
</dbReference>
<dbReference type="PANTHER" id="PTHR41287">
    <property type="match status" value="1"/>
</dbReference>
<dbReference type="Pfam" id="PF20441">
    <property type="entry name" value="TerL_nuclease"/>
    <property type="match status" value="1"/>
</dbReference>
<reference evidence="3" key="1">
    <citation type="journal article" date="2021" name="Proc. Natl. Acad. Sci. U.S.A.">
        <title>A Catalog of Tens of Thousands of Viruses from Human Metagenomes Reveals Hidden Associations with Chronic Diseases.</title>
        <authorList>
            <person name="Tisza M.J."/>
            <person name="Buck C.B."/>
        </authorList>
    </citation>
    <scope>NUCLEOTIDE SEQUENCE</scope>
    <source>
        <strain evidence="3">CtrgQ8</strain>
    </source>
</reference>